<gene>
    <name evidence="2" type="ORF">C1SCF055_LOCUS29081</name>
</gene>
<organism evidence="2">
    <name type="scientific">Cladocopium goreaui</name>
    <dbReference type="NCBI Taxonomy" id="2562237"/>
    <lineage>
        <taxon>Eukaryota</taxon>
        <taxon>Sar</taxon>
        <taxon>Alveolata</taxon>
        <taxon>Dinophyceae</taxon>
        <taxon>Suessiales</taxon>
        <taxon>Symbiodiniaceae</taxon>
        <taxon>Cladocopium</taxon>
    </lineage>
</organism>
<dbReference type="AlphaFoldDB" id="A0A9P1D690"/>
<feature type="region of interest" description="Disordered" evidence="1">
    <location>
        <begin position="1"/>
        <end position="42"/>
    </location>
</feature>
<proteinExistence type="predicted"/>
<comment type="caution">
    <text evidence="2">The sequence shown here is derived from an EMBL/GenBank/DDBJ whole genome shotgun (WGS) entry which is preliminary data.</text>
</comment>
<dbReference type="EMBL" id="CAMXCT010003224">
    <property type="protein sequence ID" value="CAI4003193.1"/>
    <property type="molecule type" value="Genomic_DNA"/>
</dbReference>
<evidence type="ECO:0000313" key="2">
    <source>
        <dbReference type="EMBL" id="CAI4003193.1"/>
    </source>
</evidence>
<sequence>MPTAASKMKQQIFDHEDSKSDCGARSTAPDRKSRTEIPSDEELGLHELPGTYRIKYCRLCDMSSISKSPLFDDSLTEAWGELLPWGNGTRYIRMKNDNPRLILRGKDDLKPSRLLELEQTQDIEDEMEGELEYFMRLDKYIEKHGTPARNKIVTRVFRGRSMEGVMVIKEEDIGMYKCAKRQKNAVSMKTRMTDDIELRENQAENLYTKAFKTLLASSSDASQDFVLCGLNDSSGSGTPTLVIKKALTEASGADEDLAKPKTTSAISIRDEAPEEADQDTTDQDMMSNLLLAFGGQPASAGVKAKAKPKPKAKSTAAASAGANASSTPANRGVSAVSPAASMGPPSASDQARHRPVLGEINKNVGNGAPKRSLDADCKPHNWELPDLPPTKRGRVSASNLQDADDRFVEEMEKLITTICEAGLPEKSDGDLVQYVKDASSKAREIIAKCTTKITQMKRRKHSDDDRQMDRLKEVNNAANLFSRLCTELGSAAPKAGELSHVITQLGAPPLNFRCGRIAMVKLLKACVMDDLKYNRYEDIAQSALDMSNKMSSTDDEFFQEQLVLIVEQVVQKLVRTMPSSQVKLQNPGVQNTRQFMEALLAKDGLDLPSQLRSQLSSLATLFTVDDKTILPNEILDLVKAVRDPDANARVFLVMTSLPQGNALLNEAETTAQKRMASESNLLDLGDVTSKIGEEEQKMKNTSAMNMDQGVDTVVELWDRLTKLDTDLKDKPESKNVADLKCRLMEVARFYVTCHVESELGNYIASQSVHGHNKMKCLDVPHWKVLALRRLLPDENVFRHHETIQRCCAAVDALNGHGKTGDGEVSLQRSQELMAQWNECHTELTKQHADMTQLAKSLVQFREYFFGVMQQGFHDKEKSLAKAMVDSIHKCIDTADDLKLFTCWDELRSQLDDYMRLSTADVFDQHDKDRMNATASAIDAFWNIACVKYMIALKVGIKLSLKPTGENLEGLKALALMQKFFAHADFAPEHICKMLATLGVVRDVTAILTAAKSSCDKWVLDMQAKVNSQVATLQDAVVSLKLPVYEGDDIDDDRKFVEIGRSLLEPGAAAVAKLKNFLQAARTSMGLANIDIDLASANSTLSDGQLFVYTFTLVTLLISPTWRSVTAESAKKADSPFAGIVTNLQSILKKASDDGIVFTGELQSRASERLAQAGVSV</sequence>
<evidence type="ECO:0000313" key="4">
    <source>
        <dbReference type="Proteomes" id="UP001152797"/>
    </source>
</evidence>
<accession>A0A9P1D690</accession>
<feature type="compositionally biased region" description="Basic and acidic residues" evidence="1">
    <location>
        <begin position="12"/>
        <end position="37"/>
    </location>
</feature>
<feature type="region of interest" description="Disordered" evidence="1">
    <location>
        <begin position="253"/>
        <end position="281"/>
    </location>
</feature>
<evidence type="ECO:0000313" key="3">
    <source>
        <dbReference type="EMBL" id="CAL1156568.1"/>
    </source>
</evidence>
<feature type="compositionally biased region" description="Low complexity" evidence="1">
    <location>
        <begin position="313"/>
        <end position="348"/>
    </location>
</feature>
<feature type="region of interest" description="Disordered" evidence="1">
    <location>
        <begin position="300"/>
        <end position="398"/>
    </location>
</feature>
<reference evidence="2" key="1">
    <citation type="submission" date="2022-10" db="EMBL/GenBank/DDBJ databases">
        <authorList>
            <person name="Chen Y."/>
            <person name="Dougan E. K."/>
            <person name="Chan C."/>
            <person name="Rhodes N."/>
            <person name="Thang M."/>
        </authorList>
    </citation>
    <scope>NUCLEOTIDE SEQUENCE</scope>
</reference>
<feature type="compositionally biased region" description="Acidic residues" evidence="1">
    <location>
        <begin position="272"/>
        <end position="281"/>
    </location>
</feature>
<dbReference type="Proteomes" id="UP001152797">
    <property type="component" value="Unassembled WGS sequence"/>
</dbReference>
<dbReference type="EMBL" id="CAMXCT030003224">
    <property type="protein sequence ID" value="CAL4790505.1"/>
    <property type="molecule type" value="Genomic_DNA"/>
</dbReference>
<keyword evidence="4" id="KW-1185">Reference proteome</keyword>
<dbReference type="EMBL" id="CAMXCT020003224">
    <property type="protein sequence ID" value="CAL1156568.1"/>
    <property type="molecule type" value="Genomic_DNA"/>
</dbReference>
<name>A0A9P1D690_9DINO</name>
<protein>
    <submittedName>
        <fullName evidence="2">Uncharacterized protein</fullName>
    </submittedName>
</protein>
<reference evidence="3" key="2">
    <citation type="submission" date="2024-04" db="EMBL/GenBank/DDBJ databases">
        <authorList>
            <person name="Chen Y."/>
            <person name="Shah S."/>
            <person name="Dougan E. K."/>
            <person name="Thang M."/>
            <person name="Chan C."/>
        </authorList>
    </citation>
    <scope>NUCLEOTIDE SEQUENCE [LARGE SCALE GENOMIC DNA]</scope>
</reference>
<feature type="compositionally biased region" description="Basic and acidic residues" evidence="1">
    <location>
        <begin position="371"/>
        <end position="383"/>
    </location>
</feature>
<evidence type="ECO:0000256" key="1">
    <source>
        <dbReference type="SAM" id="MobiDB-lite"/>
    </source>
</evidence>